<dbReference type="Pfam" id="PF00176">
    <property type="entry name" value="SNF2-rel_dom"/>
    <property type="match status" value="1"/>
</dbReference>
<dbReference type="CDD" id="cd18793">
    <property type="entry name" value="SF2_C_SNF"/>
    <property type="match status" value="1"/>
</dbReference>
<keyword evidence="1" id="KW-0547">Nucleotide-binding</keyword>
<feature type="region of interest" description="Disordered" evidence="5">
    <location>
        <begin position="811"/>
        <end position="873"/>
    </location>
</feature>
<evidence type="ECO:0000259" key="6">
    <source>
        <dbReference type="PROSITE" id="PS51192"/>
    </source>
</evidence>
<proteinExistence type="predicted"/>
<feature type="compositionally biased region" description="Basic residues" evidence="5">
    <location>
        <begin position="35"/>
        <end position="45"/>
    </location>
</feature>
<dbReference type="CDD" id="cd18008">
    <property type="entry name" value="DEXDc_SHPRH-like"/>
    <property type="match status" value="1"/>
</dbReference>
<sequence length="893" mass="99148">MGKNALTGFEIFAPSDKKRGPLNQKNKGKCAIAKKQPRASAKKWQKKSLTISDLYSSNGIQRAKANVEKPAIPSSSDKNKARALKAIVDNAPVEGRKEAISDRAMIIEASRKFTKVPKWTETVVGGILVCTPASFTIQLQGAAFIRDRERSKVPPFGGFHCDEMRFGKTIQAIASSKPTLSMIEETKGNNVTLIVAPSHLTKHWFEQFAQHCKEEDLGRVMEYHARWRSKTNNDIDHFKDCAVIITTYSEVRMSVPKYEPPAGITQEIDRIKLWMKFFEENCGPLHRMKFRRIILDAVRMLSGQFRWVMSGTPLHNGPHELFAYFDFLRVPMGRDCKQYFLERLQEYGSEDPWVNSVLRTCMLRRGHDETLMGFPILKLPGVEEGDCCVNFCATERWLYRKVIEMFLEEHDSKSIKPKREYQNKFTMLLRLRMFTSHLLIAQKALKDSLTVADMESFRSSVGEDAKPDDVKICGLLQGLVEEHETCAGETMLNIGSVCDCGGAVNQTTTCDGSVESVIAKAQPTASETGDRISMNGSRRKGRKGAGRMAKAAAKSEEESGANWVQKPGKEMPGAKLTAIRSCLKSWLTKPNGTKVVVFTQFLEMVEILFMCDEEGWEHVTHTGKTPIAQRQYDMQSFSDDPSIRILICSLRTGGTGLDLTAANKCILAFFRIFRINQLKDVEFVRIVVRNSIDDRLQAIKDYKTEAIDKAMGSEDDNAPLGWRFEPDDQLDGGDGTTRMTSIDKEVEEISGQYEVANGAELTSDSLVEQDDQRFLATQDGINFTQSAGDAQFEQDFQDFINSGSGHATLGVGRAGSQGASASGFETTSGAGVFEPPKAYEDAKLPETTQDVSGNTEIYGADQATGPADPDIPIGLEDAEITAGEAGCVEDPKE</sequence>
<feature type="region of interest" description="Disordered" evidence="5">
    <location>
        <begin position="521"/>
        <end position="545"/>
    </location>
</feature>
<dbReference type="InterPro" id="IPR001650">
    <property type="entry name" value="Helicase_C-like"/>
</dbReference>
<dbReference type="STRING" id="1447875.A0A2B7WK24"/>
<dbReference type="Gene3D" id="3.40.50.300">
    <property type="entry name" value="P-loop containing nucleotide triphosphate hydrolases"/>
    <property type="match status" value="1"/>
</dbReference>
<comment type="caution">
    <text evidence="7">The sequence shown here is derived from an EMBL/GenBank/DDBJ whole genome shotgun (WGS) entry which is preliminary data.</text>
</comment>
<feature type="domain" description="Helicase ATP-binding" evidence="6">
    <location>
        <begin position="149"/>
        <end position="331"/>
    </location>
</feature>
<dbReference type="PANTHER" id="PTHR45626">
    <property type="entry name" value="TRANSCRIPTION TERMINATION FACTOR 2-RELATED"/>
    <property type="match status" value="1"/>
</dbReference>
<dbReference type="PROSITE" id="PS51192">
    <property type="entry name" value="HELICASE_ATP_BIND_1"/>
    <property type="match status" value="1"/>
</dbReference>
<dbReference type="InterPro" id="IPR000330">
    <property type="entry name" value="SNF2_N"/>
</dbReference>
<keyword evidence="3" id="KW-0347">Helicase</keyword>
<dbReference type="Pfam" id="PF00271">
    <property type="entry name" value="Helicase_C"/>
    <property type="match status" value="1"/>
</dbReference>
<accession>A0A2B7WK24</accession>
<dbReference type="OrthoDB" id="4186710at2759"/>
<evidence type="ECO:0000313" key="8">
    <source>
        <dbReference type="Proteomes" id="UP000223968"/>
    </source>
</evidence>
<dbReference type="InterPro" id="IPR027417">
    <property type="entry name" value="P-loop_NTPase"/>
</dbReference>
<dbReference type="GO" id="GO:0004386">
    <property type="term" value="F:helicase activity"/>
    <property type="evidence" value="ECO:0007669"/>
    <property type="project" value="UniProtKB-KW"/>
</dbReference>
<reference evidence="7 8" key="1">
    <citation type="submission" date="2017-10" db="EMBL/GenBank/DDBJ databases">
        <title>Comparative genomics in systemic dimorphic fungi from Ajellomycetaceae.</title>
        <authorList>
            <person name="Munoz J.F."/>
            <person name="Mcewen J.G."/>
            <person name="Clay O.K."/>
            <person name="Cuomo C.A."/>
        </authorList>
    </citation>
    <scope>NUCLEOTIDE SEQUENCE [LARGE SCALE GENOMIC DNA]</scope>
    <source>
        <strain evidence="7 8">UAMH5409</strain>
    </source>
</reference>
<dbReference type="SMART" id="SM00487">
    <property type="entry name" value="DEXDc"/>
    <property type="match status" value="1"/>
</dbReference>
<evidence type="ECO:0000256" key="5">
    <source>
        <dbReference type="SAM" id="MobiDB-lite"/>
    </source>
</evidence>
<dbReference type="Proteomes" id="UP000223968">
    <property type="component" value="Unassembled WGS sequence"/>
</dbReference>
<dbReference type="AlphaFoldDB" id="A0A2B7WK24"/>
<dbReference type="InterPro" id="IPR014001">
    <property type="entry name" value="Helicase_ATP-bd"/>
</dbReference>
<dbReference type="EMBL" id="PDNB01000264">
    <property type="protein sequence ID" value="PGG96889.1"/>
    <property type="molecule type" value="Genomic_DNA"/>
</dbReference>
<dbReference type="GO" id="GO:0005524">
    <property type="term" value="F:ATP binding"/>
    <property type="evidence" value="ECO:0007669"/>
    <property type="project" value="UniProtKB-KW"/>
</dbReference>
<dbReference type="SUPFAM" id="SSF52540">
    <property type="entry name" value="P-loop containing nucleoside triphosphate hydrolases"/>
    <property type="match status" value="2"/>
</dbReference>
<feature type="compositionally biased region" description="Low complexity" evidence="5">
    <location>
        <begin position="811"/>
        <end position="823"/>
    </location>
</feature>
<evidence type="ECO:0000256" key="3">
    <source>
        <dbReference type="ARBA" id="ARBA00022806"/>
    </source>
</evidence>
<evidence type="ECO:0000256" key="1">
    <source>
        <dbReference type="ARBA" id="ARBA00022741"/>
    </source>
</evidence>
<gene>
    <name evidence="7" type="ORF">AJ79_09413</name>
</gene>
<dbReference type="GO" id="GO:0016787">
    <property type="term" value="F:hydrolase activity"/>
    <property type="evidence" value="ECO:0007669"/>
    <property type="project" value="UniProtKB-KW"/>
</dbReference>
<keyword evidence="4" id="KW-0067">ATP-binding</keyword>
<evidence type="ECO:0000256" key="2">
    <source>
        <dbReference type="ARBA" id="ARBA00022801"/>
    </source>
</evidence>
<dbReference type="GO" id="GO:0008094">
    <property type="term" value="F:ATP-dependent activity, acting on DNA"/>
    <property type="evidence" value="ECO:0007669"/>
    <property type="project" value="TreeGrafter"/>
</dbReference>
<dbReference type="InterPro" id="IPR050628">
    <property type="entry name" value="SNF2_RAD54_helicase_TF"/>
</dbReference>
<keyword evidence="2" id="KW-0378">Hydrolase</keyword>
<feature type="compositionally biased region" description="Polar residues" evidence="5">
    <location>
        <begin position="846"/>
        <end position="855"/>
    </location>
</feature>
<evidence type="ECO:0000256" key="4">
    <source>
        <dbReference type="ARBA" id="ARBA00022840"/>
    </source>
</evidence>
<dbReference type="PANTHER" id="PTHR45626:SF17">
    <property type="entry name" value="HELICASE-LIKE TRANSCRIPTION FACTOR"/>
    <property type="match status" value="1"/>
</dbReference>
<protein>
    <recommendedName>
        <fullName evidence="6">Helicase ATP-binding domain-containing protein</fullName>
    </recommendedName>
</protein>
<feature type="region of interest" description="Disordered" evidence="5">
    <location>
        <begin position="12"/>
        <end position="45"/>
    </location>
</feature>
<name>A0A2B7WK24_9EURO</name>
<dbReference type="Gene3D" id="3.40.50.10810">
    <property type="entry name" value="Tandem AAA-ATPase domain"/>
    <property type="match status" value="1"/>
</dbReference>
<evidence type="ECO:0000313" key="7">
    <source>
        <dbReference type="EMBL" id="PGG96889.1"/>
    </source>
</evidence>
<dbReference type="GO" id="GO:0005634">
    <property type="term" value="C:nucleus"/>
    <property type="evidence" value="ECO:0007669"/>
    <property type="project" value="TreeGrafter"/>
</dbReference>
<organism evidence="7 8">
    <name type="scientific">Helicocarpus griseus UAMH5409</name>
    <dbReference type="NCBI Taxonomy" id="1447875"/>
    <lineage>
        <taxon>Eukaryota</taxon>
        <taxon>Fungi</taxon>
        <taxon>Dikarya</taxon>
        <taxon>Ascomycota</taxon>
        <taxon>Pezizomycotina</taxon>
        <taxon>Eurotiomycetes</taxon>
        <taxon>Eurotiomycetidae</taxon>
        <taxon>Onygenales</taxon>
        <taxon>Ajellomycetaceae</taxon>
        <taxon>Helicocarpus</taxon>
    </lineage>
</organism>
<keyword evidence="8" id="KW-1185">Reference proteome</keyword>
<dbReference type="GO" id="GO:0006281">
    <property type="term" value="P:DNA repair"/>
    <property type="evidence" value="ECO:0007669"/>
    <property type="project" value="TreeGrafter"/>
</dbReference>
<dbReference type="InterPro" id="IPR049730">
    <property type="entry name" value="SNF2/RAD54-like_C"/>
</dbReference>
<dbReference type="InterPro" id="IPR038718">
    <property type="entry name" value="SNF2-like_sf"/>
</dbReference>